<dbReference type="EMBL" id="WHVB01000001">
    <property type="protein sequence ID" value="KAF8487027.1"/>
    <property type="molecule type" value="Genomic_DNA"/>
</dbReference>
<name>A0A9P5TEG6_9AGAM</name>
<dbReference type="OrthoDB" id="7464126at2759"/>
<evidence type="ECO:0000313" key="4">
    <source>
        <dbReference type="Proteomes" id="UP000759537"/>
    </source>
</evidence>
<gene>
    <name evidence="3" type="ORF">DFH94DRAFT_11583</name>
</gene>
<evidence type="ECO:0000313" key="3">
    <source>
        <dbReference type="EMBL" id="KAF8487027.1"/>
    </source>
</evidence>
<dbReference type="Proteomes" id="UP000759537">
    <property type="component" value="Unassembled WGS sequence"/>
</dbReference>
<dbReference type="PANTHER" id="PTHR10039:SF16">
    <property type="entry name" value="GPI INOSITOL-DEACYLASE"/>
    <property type="match status" value="1"/>
</dbReference>
<dbReference type="Gene3D" id="3.40.50.300">
    <property type="entry name" value="P-loop containing nucleotide triphosphate hydrolases"/>
    <property type="match status" value="1"/>
</dbReference>
<comment type="caution">
    <text evidence="3">The sequence shown here is derived from an EMBL/GenBank/DDBJ whole genome shotgun (WGS) entry which is preliminary data.</text>
</comment>
<dbReference type="AlphaFoldDB" id="A0A9P5TEG6"/>
<evidence type="ECO:0000259" key="2">
    <source>
        <dbReference type="PROSITE" id="PS50837"/>
    </source>
</evidence>
<evidence type="ECO:0000256" key="1">
    <source>
        <dbReference type="ARBA" id="ARBA00022737"/>
    </source>
</evidence>
<dbReference type="PROSITE" id="PS50837">
    <property type="entry name" value="NACHT"/>
    <property type="match status" value="1"/>
</dbReference>
<keyword evidence="1" id="KW-0677">Repeat</keyword>
<dbReference type="PANTHER" id="PTHR10039">
    <property type="entry name" value="AMELOGENIN"/>
    <property type="match status" value="1"/>
</dbReference>
<organism evidence="3 4">
    <name type="scientific">Russula ochroleuca</name>
    <dbReference type="NCBI Taxonomy" id="152965"/>
    <lineage>
        <taxon>Eukaryota</taxon>
        <taxon>Fungi</taxon>
        <taxon>Dikarya</taxon>
        <taxon>Basidiomycota</taxon>
        <taxon>Agaricomycotina</taxon>
        <taxon>Agaricomycetes</taxon>
        <taxon>Russulales</taxon>
        <taxon>Russulaceae</taxon>
        <taxon>Russula</taxon>
    </lineage>
</organism>
<dbReference type="InterPro" id="IPR027417">
    <property type="entry name" value="P-loop_NTPase"/>
</dbReference>
<dbReference type="SUPFAM" id="SSF52540">
    <property type="entry name" value="P-loop containing nucleoside triphosphate hydrolases"/>
    <property type="match status" value="1"/>
</dbReference>
<feature type="domain" description="NACHT" evidence="2">
    <location>
        <begin position="348"/>
        <end position="500"/>
    </location>
</feature>
<dbReference type="InterPro" id="IPR007111">
    <property type="entry name" value="NACHT_NTPase"/>
</dbReference>
<accession>A0A9P5TEG6</accession>
<reference evidence="3" key="2">
    <citation type="journal article" date="2020" name="Nat. Commun.">
        <title>Large-scale genome sequencing of mycorrhizal fungi provides insights into the early evolution of symbiotic traits.</title>
        <authorList>
            <person name="Miyauchi S."/>
            <person name="Kiss E."/>
            <person name="Kuo A."/>
            <person name="Drula E."/>
            <person name="Kohler A."/>
            <person name="Sanchez-Garcia M."/>
            <person name="Morin E."/>
            <person name="Andreopoulos B."/>
            <person name="Barry K.W."/>
            <person name="Bonito G."/>
            <person name="Buee M."/>
            <person name="Carver A."/>
            <person name="Chen C."/>
            <person name="Cichocki N."/>
            <person name="Clum A."/>
            <person name="Culley D."/>
            <person name="Crous P.W."/>
            <person name="Fauchery L."/>
            <person name="Girlanda M."/>
            <person name="Hayes R.D."/>
            <person name="Keri Z."/>
            <person name="LaButti K."/>
            <person name="Lipzen A."/>
            <person name="Lombard V."/>
            <person name="Magnuson J."/>
            <person name="Maillard F."/>
            <person name="Murat C."/>
            <person name="Nolan M."/>
            <person name="Ohm R.A."/>
            <person name="Pangilinan J."/>
            <person name="Pereira M.F."/>
            <person name="Perotto S."/>
            <person name="Peter M."/>
            <person name="Pfister S."/>
            <person name="Riley R."/>
            <person name="Sitrit Y."/>
            <person name="Stielow J.B."/>
            <person name="Szollosi G."/>
            <person name="Zifcakova L."/>
            <person name="Stursova M."/>
            <person name="Spatafora J.W."/>
            <person name="Tedersoo L."/>
            <person name="Vaario L.M."/>
            <person name="Yamada A."/>
            <person name="Yan M."/>
            <person name="Wang P."/>
            <person name="Xu J."/>
            <person name="Bruns T."/>
            <person name="Baldrian P."/>
            <person name="Vilgalys R."/>
            <person name="Dunand C."/>
            <person name="Henrissat B."/>
            <person name="Grigoriev I.V."/>
            <person name="Hibbett D."/>
            <person name="Nagy L.G."/>
            <person name="Martin F.M."/>
        </authorList>
    </citation>
    <scope>NUCLEOTIDE SEQUENCE</scope>
    <source>
        <strain evidence="3">Prilba</strain>
    </source>
</reference>
<dbReference type="InterPro" id="IPR056884">
    <property type="entry name" value="NPHP3-like_N"/>
</dbReference>
<dbReference type="Pfam" id="PF17109">
    <property type="entry name" value="Goodbye"/>
    <property type="match status" value="1"/>
</dbReference>
<dbReference type="Pfam" id="PF24883">
    <property type="entry name" value="NPHP3_N"/>
    <property type="match status" value="1"/>
</dbReference>
<sequence length="564" mass="63064">MSHAKPTPASSLNFQLIFNNALKAYEKRTKSDLLAHPLSAQLQACDSPSAILAIIHQQLQGLHQSQRGDERLTKWLNPTVNVLFTLSAALGEGVGLVFSPAKVIFAGVGVLLLTAMDVRTSQGALIEIFERMENFFQRLEIYTEVSPTPEMIEMIVKIMVEVLSILGIATREIKQGRTRKYLKKLVGRTDLEDALKKLDQLTNEEARMATAQVLKAMHAVDDRVRGVEDKVLNVDNRVAGVDDRVASVDSRVEGVEGRVAGVDDKVKAVDDKVAVVLDEGKEARVVIQQTANDMDQVKRNQLRQDLLRWLSPPDPSTNHNIACGAHHKRSAEWFFQGSIFTEWKSTGSLLWLHGKPGSGKSILCSTIIQDVVALCDSGLASMAYFYFDFRDTNKQKRCDLLPSLVTQLSSRSDRCFDALYLLYLSHDDGARKPSEDALIQCLKEMLTLPDQHPIYIIIDALDECSNTSGMPSPREQVLDLLNDLVELSLPNLHLCVTSRPEIDIRHALEPLTSRRVSLHEQSGQKKDIIDYVTSVVQSDSKMRRWRDEDKNLVIETLSERADGM</sequence>
<reference evidence="3" key="1">
    <citation type="submission" date="2019-10" db="EMBL/GenBank/DDBJ databases">
        <authorList>
            <consortium name="DOE Joint Genome Institute"/>
            <person name="Kuo A."/>
            <person name="Miyauchi S."/>
            <person name="Kiss E."/>
            <person name="Drula E."/>
            <person name="Kohler A."/>
            <person name="Sanchez-Garcia M."/>
            <person name="Andreopoulos B."/>
            <person name="Barry K.W."/>
            <person name="Bonito G."/>
            <person name="Buee M."/>
            <person name="Carver A."/>
            <person name="Chen C."/>
            <person name="Cichocki N."/>
            <person name="Clum A."/>
            <person name="Culley D."/>
            <person name="Crous P.W."/>
            <person name="Fauchery L."/>
            <person name="Girlanda M."/>
            <person name="Hayes R."/>
            <person name="Keri Z."/>
            <person name="LaButti K."/>
            <person name="Lipzen A."/>
            <person name="Lombard V."/>
            <person name="Magnuson J."/>
            <person name="Maillard F."/>
            <person name="Morin E."/>
            <person name="Murat C."/>
            <person name="Nolan M."/>
            <person name="Ohm R."/>
            <person name="Pangilinan J."/>
            <person name="Pereira M."/>
            <person name="Perotto S."/>
            <person name="Peter M."/>
            <person name="Riley R."/>
            <person name="Sitrit Y."/>
            <person name="Stielow B."/>
            <person name="Szollosi G."/>
            <person name="Zifcakova L."/>
            <person name="Stursova M."/>
            <person name="Spatafora J.W."/>
            <person name="Tedersoo L."/>
            <person name="Vaario L.-M."/>
            <person name="Yamada A."/>
            <person name="Yan M."/>
            <person name="Wang P."/>
            <person name="Xu J."/>
            <person name="Bruns T."/>
            <person name="Baldrian P."/>
            <person name="Vilgalys R."/>
            <person name="Henrissat B."/>
            <person name="Grigoriev I.V."/>
            <person name="Hibbett D."/>
            <person name="Nagy L.G."/>
            <person name="Martin F.M."/>
        </authorList>
    </citation>
    <scope>NUCLEOTIDE SEQUENCE</scope>
    <source>
        <strain evidence="3">Prilba</strain>
    </source>
</reference>
<proteinExistence type="predicted"/>
<dbReference type="InterPro" id="IPR031350">
    <property type="entry name" value="Goodbye_dom"/>
</dbReference>
<keyword evidence="4" id="KW-1185">Reference proteome</keyword>
<dbReference type="Gene3D" id="1.20.5.1070">
    <property type="entry name" value="Head and neck region of the ectodomain of NDV fusion glycoprotein"/>
    <property type="match status" value="1"/>
</dbReference>
<protein>
    <recommendedName>
        <fullName evidence="2">NACHT domain-containing protein</fullName>
    </recommendedName>
</protein>